<keyword evidence="6" id="KW-0862">Zinc</keyword>
<evidence type="ECO:0000313" key="9">
    <source>
        <dbReference type="EMBL" id="RUP46999.1"/>
    </source>
</evidence>
<dbReference type="InterPro" id="IPR050326">
    <property type="entry name" value="NAD_dep_DNA_ligaseB"/>
</dbReference>
<accession>A0A433D814</accession>
<dbReference type="SUPFAM" id="SSF50249">
    <property type="entry name" value="Nucleic acid-binding proteins"/>
    <property type="match status" value="1"/>
</dbReference>
<dbReference type="EMBL" id="RBNI01005086">
    <property type="protein sequence ID" value="RUP46999.1"/>
    <property type="molecule type" value="Genomic_DNA"/>
</dbReference>
<dbReference type="GO" id="GO:0006260">
    <property type="term" value="P:DNA replication"/>
    <property type="evidence" value="ECO:0007669"/>
    <property type="project" value="UniProtKB-KW"/>
</dbReference>
<evidence type="ECO:0000259" key="8">
    <source>
        <dbReference type="PROSITE" id="PS50966"/>
    </source>
</evidence>
<dbReference type="InterPro" id="IPR036420">
    <property type="entry name" value="BRCT_dom_sf"/>
</dbReference>
<comment type="caution">
    <text evidence="9">The sequence shown here is derived from an EMBL/GenBank/DDBJ whole genome shotgun (WGS) entry which is preliminary data.</text>
</comment>
<feature type="region of interest" description="Disordered" evidence="7">
    <location>
        <begin position="194"/>
        <end position="237"/>
    </location>
</feature>
<dbReference type="Gene3D" id="3.30.1490.70">
    <property type="match status" value="1"/>
</dbReference>
<dbReference type="OrthoDB" id="411785at2759"/>
<keyword evidence="6" id="KW-0863">Zinc-finger</keyword>
<dbReference type="InterPro" id="IPR012340">
    <property type="entry name" value="NA-bd_OB-fold"/>
</dbReference>
<evidence type="ECO:0000256" key="7">
    <source>
        <dbReference type="SAM" id="MobiDB-lite"/>
    </source>
</evidence>
<feature type="domain" description="SWIM-type" evidence="8">
    <location>
        <begin position="265"/>
        <end position="304"/>
    </location>
</feature>
<dbReference type="GO" id="GO:0008270">
    <property type="term" value="F:zinc ion binding"/>
    <property type="evidence" value="ECO:0007669"/>
    <property type="project" value="UniProtKB-KW"/>
</dbReference>
<dbReference type="Pfam" id="PF10283">
    <property type="entry name" value="zf-CCHH"/>
    <property type="match status" value="1"/>
</dbReference>
<dbReference type="Gene3D" id="3.40.50.10190">
    <property type="entry name" value="BRCT domain"/>
    <property type="match status" value="1"/>
</dbReference>
<organism evidence="9 10">
    <name type="scientific">Jimgerdemannia flammicorona</name>
    <dbReference type="NCBI Taxonomy" id="994334"/>
    <lineage>
        <taxon>Eukaryota</taxon>
        <taxon>Fungi</taxon>
        <taxon>Fungi incertae sedis</taxon>
        <taxon>Mucoromycota</taxon>
        <taxon>Mucoromycotina</taxon>
        <taxon>Endogonomycetes</taxon>
        <taxon>Endogonales</taxon>
        <taxon>Endogonaceae</taxon>
        <taxon>Jimgerdemannia</taxon>
    </lineage>
</organism>
<evidence type="ECO:0000256" key="3">
    <source>
        <dbReference type="ARBA" id="ARBA00022705"/>
    </source>
</evidence>
<dbReference type="Pfam" id="PF14743">
    <property type="entry name" value="DNA_ligase_OB_2"/>
    <property type="match status" value="1"/>
</dbReference>
<feature type="region of interest" description="Disordered" evidence="7">
    <location>
        <begin position="607"/>
        <end position="635"/>
    </location>
</feature>
<dbReference type="SUPFAM" id="SSF52113">
    <property type="entry name" value="BRCT domain"/>
    <property type="match status" value="1"/>
</dbReference>
<keyword evidence="2" id="KW-0436">Ligase</keyword>
<keyword evidence="4" id="KW-0227">DNA damage</keyword>
<name>A0A433D814_9FUNG</name>
<evidence type="ECO:0000256" key="6">
    <source>
        <dbReference type="PROSITE-ProRule" id="PRU00325"/>
    </source>
</evidence>
<dbReference type="AlphaFoldDB" id="A0A433D814"/>
<dbReference type="CDD" id="cd17748">
    <property type="entry name" value="BRCT_DNA_ligase_like"/>
    <property type="match status" value="1"/>
</dbReference>
<dbReference type="GO" id="GO:0006310">
    <property type="term" value="P:DNA recombination"/>
    <property type="evidence" value="ECO:0007669"/>
    <property type="project" value="InterPro"/>
</dbReference>
<protein>
    <recommendedName>
        <fullName evidence="8">SWIM-type domain-containing protein</fullName>
    </recommendedName>
</protein>
<dbReference type="Pfam" id="PF00533">
    <property type="entry name" value="BRCT"/>
    <property type="match status" value="1"/>
</dbReference>
<dbReference type="InterPro" id="IPR007527">
    <property type="entry name" value="Znf_SWIM"/>
</dbReference>
<dbReference type="Gene3D" id="2.40.50.140">
    <property type="entry name" value="Nucleic acid-binding proteins"/>
    <property type="match status" value="1"/>
</dbReference>
<reference evidence="9 10" key="1">
    <citation type="journal article" date="2018" name="New Phytol.">
        <title>Phylogenomics of Endogonaceae and evolution of mycorrhizas within Mucoromycota.</title>
        <authorList>
            <person name="Chang Y."/>
            <person name="Desiro A."/>
            <person name="Na H."/>
            <person name="Sandor L."/>
            <person name="Lipzen A."/>
            <person name="Clum A."/>
            <person name="Barry K."/>
            <person name="Grigoriev I.V."/>
            <person name="Martin F.M."/>
            <person name="Stajich J.E."/>
            <person name="Smith M.E."/>
            <person name="Bonito G."/>
            <person name="Spatafora J.W."/>
        </authorList>
    </citation>
    <scope>NUCLEOTIDE SEQUENCE [LARGE SCALE GENOMIC DNA]</scope>
    <source>
        <strain evidence="9 10">GMNB39</strain>
    </source>
</reference>
<dbReference type="InterPro" id="IPR012310">
    <property type="entry name" value="DNA_ligase_ATP-dep_cent"/>
</dbReference>
<dbReference type="InterPro" id="IPR019406">
    <property type="entry name" value="APLF_PBZ"/>
</dbReference>
<evidence type="ECO:0000256" key="2">
    <source>
        <dbReference type="ARBA" id="ARBA00022598"/>
    </source>
</evidence>
<evidence type="ECO:0000256" key="4">
    <source>
        <dbReference type="ARBA" id="ARBA00022763"/>
    </source>
</evidence>
<feature type="compositionally biased region" description="Low complexity" evidence="7">
    <location>
        <begin position="139"/>
        <end position="177"/>
    </location>
</feature>
<dbReference type="Proteomes" id="UP000268093">
    <property type="component" value="Unassembled WGS sequence"/>
</dbReference>
<dbReference type="CDD" id="cd07896">
    <property type="entry name" value="Adenylation_kDNA_ligase_like"/>
    <property type="match status" value="1"/>
</dbReference>
<gene>
    <name evidence="9" type="ORF">BC936DRAFT_146254</name>
</gene>
<dbReference type="GO" id="GO:0003910">
    <property type="term" value="F:DNA ligase (ATP) activity"/>
    <property type="evidence" value="ECO:0007669"/>
    <property type="project" value="InterPro"/>
</dbReference>
<dbReference type="PANTHER" id="PTHR47810:SF1">
    <property type="entry name" value="DNA LIGASE B"/>
    <property type="match status" value="1"/>
</dbReference>
<keyword evidence="3" id="KW-0235">DNA replication</keyword>
<evidence type="ECO:0000256" key="1">
    <source>
        <dbReference type="ARBA" id="ARBA00001968"/>
    </source>
</evidence>
<evidence type="ECO:0000256" key="5">
    <source>
        <dbReference type="ARBA" id="ARBA00023204"/>
    </source>
</evidence>
<feature type="compositionally biased region" description="Polar residues" evidence="7">
    <location>
        <begin position="203"/>
        <end position="213"/>
    </location>
</feature>
<comment type="cofactor">
    <cofactor evidence="1">
        <name>a divalent metal cation</name>
        <dbReference type="ChEBI" id="CHEBI:60240"/>
    </cofactor>
</comment>
<dbReference type="Gene3D" id="3.30.470.30">
    <property type="entry name" value="DNA ligase/mRNA capping enzyme"/>
    <property type="match status" value="1"/>
</dbReference>
<dbReference type="PROSITE" id="PS50966">
    <property type="entry name" value="ZF_SWIM"/>
    <property type="match status" value="1"/>
</dbReference>
<dbReference type="NCBIfam" id="NF006592">
    <property type="entry name" value="PRK09125.1"/>
    <property type="match status" value="1"/>
</dbReference>
<keyword evidence="5" id="KW-0234">DNA repair</keyword>
<evidence type="ECO:0000313" key="10">
    <source>
        <dbReference type="Proteomes" id="UP000268093"/>
    </source>
</evidence>
<feature type="region of interest" description="Disordered" evidence="7">
    <location>
        <begin position="75"/>
        <end position="113"/>
    </location>
</feature>
<proteinExistence type="predicted"/>
<dbReference type="Pfam" id="PF01068">
    <property type="entry name" value="DNA_ligase_A_M"/>
    <property type="match status" value="1"/>
</dbReference>
<dbReference type="PANTHER" id="PTHR47810">
    <property type="entry name" value="DNA LIGASE"/>
    <property type="match status" value="1"/>
</dbReference>
<dbReference type="CDD" id="cd08041">
    <property type="entry name" value="OBF_kDNA_ligase_like"/>
    <property type="match status" value="1"/>
</dbReference>
<dbReference type="InterPro" id="IPR001357">
    <property type="entry name" value="BRCT_dom"/>
</dbReference>
<keyword evidence="6" id="KW-0479">Metal-binding</keyword>
<dbReference type="InterPro" id="IPR029319">
    <property type="entry name" value="DNA_ligase_OB"/>
</dbReference>
<keyword evidence="10" id="KW-1185">Reference proteome</keyword>
<feature type="region of interest" description="Disordered" evidence="7">
    <location>
        <begin position="134"/>
        <end position="178"/>
    </location>
</feature>
<dbReference type="GO" id="GO:0005524">
    <property type="term" value="F:ATP binding"/>
    <property type="evidence" value="ECO:0007669"/>
    <property type="project" value="InterPro"/>
</dbReference>
<sequence length="635" mass="68805">MPSTVVFTGTLQNGNRKDFIKRAEQAGFVCRDNLSRDVDYLVCGVSPGSRVTDAKKMGIKVLSEVDWDKLLKAQSATTNGSSSASPSKRSASDDEDIDQDSDNDKADRSAAKKAKLPTCKYGAQCYRKNPDHLREYYHPKPATASASKKTTSSSSAASSSSASSSASPKAAGSSVPSFTRQLSKDILATDGDTDIAVEDPSQPGLNVTTTRTNSKSDSDKETDSDEGDGVTIDPATGAFNSVLPKKHLADGETITVASSTSTAQWTVKRTGDTFYCTCPSWRNQNAPTSQRSCKHLREVLGEEYERERVGLSAWVFGSGIMTSSSQKAKSAAKHAAPDVLLAHKWDPDAHDPVGWWISEKLDGVRAFWHSKRGVFLSRLGNEYQAPDWFVQGLPKDQDLDGELFGGRSKFSETVSIVKTPGSSKWKGITYQHCRASLIYAKLGYALQIFDIPSKKEKFEDRMEAIKVIVDTNKPPFARIVKHTLCTSVKHLTDTLAKIESKGGEGVMIRKPESLYVGGRSTTLLKVKTFLDGEALIIGYEPGKGKYQNSTGALKVQMASGKLFKVASGMSDKERKHPPKLGAIVVYKCQELSKDGVPRFPIYLGVAADKTKPTDPDMTSKGGNQAGKPATGHNDD</sequence>
<dbReference type="SUPFAM" id="SSF56091">
    <property type="entry name" value="DNA ligase/mRNA capping enzyme, catalytic domain"/>
    <property type="match status" value="1"/>
</dbReference>
<dbReference type="GO" id="GO:0006281">
    <property type="term" value="P:DNA repair"/>
    <property type="evidence" value="ECO:0007669"/>
    <property type="project" value="UniProtKB-KW"/>
</dbReference>